<evidence type="ECO:0000313" key="2">
    <source>
        <dbReference type="Proteomes" id="UP001281147"/>
    </source>
</evidence>
<evidence type="ECO:0000313" key="1">
    <source>
        <dbReference type="EMBL" id="KAK3690645.1"/>
    </source>
</evidence>
<comment type="caution">
    <text evidence="1">The sequence shown here is derived from an EMBL/GenBank/DDBJ whole genome shotgun (WGS) entry which is preliminary data.</text>
</comment>
<proteinExistence type="predicted"/>
<dbReference type="EMBL" id="JAUTXU010000283">
    <property type="protein sequence ID" value="KAK3690645.1"/>
    <property type="molecule type" value="Genomic_DNA"/>
</dbReference>
<accession>A0ACC3MF71</accession>
<keyword evidence="2" id="KW-1185">Reference proteome</keyword>
<organism evidence="1 2">
    <name type="scientific">Vermiconidia calcicola</name>
    <dbReference type="NCBI Taxonomy" id="1690605"/>
    <lineage>
        <taxon>Eukaryota</taxon>
        <taxon>Fungi</taxon>
        <taxon>Dikarya</taxon>
        <taxon>Ascomycota</taxon>
        <taxon>Pezizomycotina</taxon>
        <taxon>Dothideomycetes</taxon>
        <taxon>Dothideomycetidae</taxon>
        <taxon>Mycosphaerellales</taxon>
        <taxon>Extremaceae</taxon>
        <taxon>Vermiconidia</taxon>
    </lineage>
</organism>
<protein>
    <submittedName>
        <fullName evidence="1">Uncharacterized protein</fullName>
    </submittedName>
</protein>
<reference evidence="1" key="1">
    <citation type="submission" date="2023-07" db="EMBL/GenBank/DDBJ databases">
        <title>Black Yeasts Isolated from many extreme environments.</title>
        <authorList>
            <person name="Coleine C."/>
            <person name="Stajich J.E."/>
            <person name="Selbmann L."/>
        </authorList>
    </citation>
    <scope>NUCLEOTIDE SEQUENCE</scope>
    <source>
        <strain evidence="1">CCFEE 5714</strain>
    </source>
</reference>
<gene>
    <name evidence="1" type="ORF">LTR37_019047</name>
</gene>
<sequence length="247" mass="27911">MELECDTALAGDASSHATTKVLGLPELLEHILLGLDFKTLLLSQRVSTTWNDLIGHTRSLQQKLFFLPVASVDEAVDLGMVDRESLLLVEYPSDTDEFGKHHAVINTSILTAKDRGPEWTTRFQIRAGVHIEIRSHREGLGSWERMYFSQPPVEPFLTCAYGRSLGPPAQTQSGPERGAGPSQGTVRRWMDDTEATLFESLGKRVPWHTQNVLISMKGLTYTYERLERGFFGRMKQFFGDKEEVQER</sequence>
<name>A0ACC3MF71_9PEZI</name>
<dbReference type="Proteomes" id="UP001281147">
    <property type="component" value="Unassembled WGS sequence"/>
</dbReference>